<dbReference type="EMBL" id="CP073720">
    <property type="protein sequence ID" value="UWP80748.1"/>
    <property type="molecule type" value="Genomic_DNA"/>
</dbReference>
<gene>
    <name evidence="4" type="ORF">Dfulv_37235</name>
</gene>
<dbReference type="InterPro" id="IPR041095">
    <property type="entry name" value="EFG_II"/>
</dbReference>
<name>A0ABY5VSP5_9ACTN</name>
<dbReference type="PANTHER" id="PTHR43261">
    <property type="entry name" value="TRANSLATION ELONGATION FACTOR G-RELATED"/>
    <property type="match status" value="1"/>
</dbReference>
<keyword evidence="1" id="KW-0547">Nucleotide-binding</keyword>
<evidence type="ECO:0000313" key="4">
    <source>
        <dbReference type="EMBL" id="UWP80748.1"/>
    </source>
</evidence>
<sequence>MAQKLQEKGVTGHASVVDDPGRVRNVVLVGHSGSGKTTLVEALLAATGTISRAGAVTEGTTVTDHDPAAVKQQRSVTLSSAPIMHGDIKVNLLDTPGYADFVGELRAGLRAADAALFVVSAADGMDAATAALWEECAAVGMPRAVAVTRLDHHRADFDETLAHCQEVFGDNVLPLYLPMLGDDGTSVEGLIGLITQRVFDYSDGFPPQVREPDAEHLPAIEESRNSLLEGIIAESEDETLMERYLGGEDIETSVIIDDLEKAVARGTFYPVVPVCAETRVGLDVLLDVLTSGFPSPLEHVVPPVTDLDGNPHAPLRCDPEGPLIAEVVKTTIDPYVGRVSLVRVFSGTLRPEQPIHISGHGMAERGHPDHDADERFAHLFSPLGVNLREVPFAVAGDLVAITKSGTAETGDTISGKDEPLLMAPWEMPEPLLPIAIVAKTRSDEDALAKNLGRLVAGDPTLRLERNSETHQLVLWCMGEAHADVVLDRLRAGGVELDTEPVKVSLRETFAAPSQGHGRHVKQSGGHGQYAVCDIKVEPLPRGSGFEFVDKVVGGAVPHNYIPSVEKGVRTQMERGIVAGYPVVDVRVTLFDGKAHSVDSSDAAFQTAGALALREAAQSGRTTLLEPIDEVTIRVPDEFVGAVMSDLPGRRGRVLGNEPDPAGHERTLVRAEVPATELVRYSVELRAMTSGSGTFTRSFVRHDPMPANLAETVKREHAAAR</sequence>
<dbReference type="CDD" id="cd16262">
    <property type="entry name" value="EFG_III"/>
    <property type="match status" value="1"/>
</dbReference>
<evidence type="ECO:0000256" key="2">
    <source>
        <dbReference type="ARBA" id="ARBA00023134"/>
    </source>
</evidence>
<dbReference type="Gene3D" id="3.30.70.870">
    <property type="entry name" value="Elongation Factor G (Translational Gtpase), domain 3"/>
    <property type="match status" value="1"/>
</dbReference>
<keyword evidence="5" id="KW-1185">Reference proteome</keyword>
<dbReference type="CDD" id="cd01434">
    <property type="entry name" value="EFG_mtEFG1_IV"/>
    <property type="match status" value="1"/>
</dbReference>
<accession>A0ABY5VSP5</accession>
<dbReference type="Pfam" id="PF14492">
    <property type="entry name" value="EFG_III"/>
    <property type="match status" value="1"/>
</dbReference>
<dbReference type="InterPro" id="IPR047872">
    <property type="entry name" value="EFG_IV"/>
</dbReference>
<dbReference type="Gene3D" id="3.40.50.300">
    <property type="entry name" value="P-loop containing nucleotide triphosphate hydrolases"/>
    <property type="match status" value="1"/>
</dbReference>
<dbReference type="InterPro" id="IPR014721">
    <property type="entry name" value="Ribsml_uS5_D2-typ_fold_subgr"/>
</dbReference>
<dbReference type="InterPro" id="IPR000795">
    <property type="entry name" value="T_Tr_GTP-bd_dom"/>
</dbReference>
<dbReference type="InterPro" id="IPR035649">
    <property type="entry name" value="EFG_V"/>
</dbReference>
<dbReference type="SMART" id="SM00889">
    <property type="entry name" value="EFG_IV"/>
    <property type="match status" value="1"/>
</dbReference>
<reference evidence="4" key="2">
    <citation type="submission" date="2022-09" db="EMBL/GenBank/DDBJ databases">
        <title>Biosynthetic gene clusters of Dactylosporangioum fulvum.</title>
        <authorList>
            <person name="Caradec T."/>
        </authorList>
    </citation>
    <scope>NUCLEOTIDE SEQUENCE</scope>
    <source>
        <strain evidence="4">NRRL B-16292</strain>
    </source>
</reference>
<dbReference type="Proteomes" id="UP001059617">
    <property type="component" value="Chromosome"/>
</dbReference>
<dbReference type="Pfam" id="PF03764">
    <property type="entry name" value="EFG_IV"/>
    <property type="match status" value="1"/>
</dbReference>
<dbReference type="Pfam" id="PF00679">
    <property type="entry name" value="EFG_C"/>
    <property type="match status" value="1"/>
</dbReference>
<dbReference type="NCBIfam" id="NF009381">
    <property type="entry name" value="PRK12740.1-5"/>
    <property type="match status" value="1"/>
</dbReference>
<dbReference type="InterPro" id="IPR005225">
    <property type="entry name" value="Small_GTP-bd"/>
</dbReference>
<dbReference type="InterPro" id="IPR009022">
    <property type="entry name" value="EFG_III"/>
</dbReference>
<dbReference type="PROSITE" id="PS51722">
    <property type="entry name" value="G_TR_2"/>
    <property type="match status" value="1"/>
</dbReference>
<dbReference type="SUPFAM" id="SSF54980">
    <property type="entry name" value="EF-G C-terminal domain-like"/>
    <property type="match status" value="2"/>
</dbReference>
<dbReference type="CDD" id="cd04170">
    <property type="entry name" value="EF-G_bact"/>
    <property type="match status" value="1"/>
</dbReference>
<dbReference type="Pfam" id="PF22042">
    <property type="entry name" value="EF-G_D2"/>
    <property type="match status" value="1"/>
</dbReference>
<dbReference type="Pfam" id="PF00009">
    <property type="entry name" value="GTP_EFTU"/>
    <property type="match status" value="1"/>
</dbReference>
<dbReference type="NCBIfam" id="NF009377">
    <property type="entry name" value="PRK12740.1-1"/>
    <property type="match status" value="1"/>
</dbReference>
<dbReference type="SMART" id="SM00838">
    <property type="entry name" value="EFG_C"/>
    <property type="match status" value="1"/>
</dbReference>
<dbReference type="CDD" id="cd03713">
    <property type="entry name" value="EFG_mtEFG_C"/>
    <property type="match status" value="1"/>
</dbReference>
<dbReference type="InterPro" id="IPR027417">
    <property type="entry name" value="P-loop_NTPase"/>
</dbReference>
<dbReference type="InterPro" id="IPR009000">
    <property type="entry name" value="Transl_B-barrel_sf"/>
</dbReference>
<keyword evidence="2" id="KW-0342">GTP-binding</keyword>
<dbReference type="InterPro" id="IPR020568">
    <property type="entry name" value="Ribosomal_Su5_D2-typ_SF"/>
</dbReference>
<proteinExistence type="predicted"/>
<dbReference type="SUPFAM" id="SSF54211">
    <property type="entry name" value="Ribosomal protein S5 domain 2-like"/>
    <property type="match status" value="1"/>
</dbReference>
<dbReference type="InterPro" id="IPR053905">
    <property type="entry name" value="EF-G-like_DII"/>
</dbReference>
<dbReference type="Gene3D" id="3.30.70.240">
    <property type="match status" value="1"/>
</dbReference>
<dbReference type="SUPFAM" id="SSF52540">
    <property type="entry name" value="P-loop containing nucleoside triphosphate hydrolases"/>
    <property type="match status" value="1"/>
</dbReference>
<protein>
    <submittedName>
        <fullName evidence="4">Elongation factor G-like protein EF-G2</fullName>
    </submittedName>
</protein>
<evidence type="ECO:0000313" key="5">
    <source>
        <dbReference type="Proteomes" id="UP001059617"/>
    </source>
</evidence>
<dbReference type="NCBIfam" id="TIGR00231">
    <property type="entry name" value="small_GTP"/>
    <property type="match status" value="1"/>
</dbReference>
<dbReference type="InterPro" id="IPR005517">
    <property type="entry name" value="Transl_elong_EFG/EF2_IV"/>
</dbReference>
<evidence type="ECO:0000259" key="3">
    <source>
        <dbReference type="PROSITE" id="PS51722"/>
    </source>
</evidence>
<evidence type="ECO:0000256" key="1">
    <source>
        <dbReference type="ARBA" id="ARBA00022741"/>
    </source>
</evidence>
<dbReference type="InterPro" id="IPR000640">
    <property type="entry name" value="EFG_V-like"/>
</dbReference>
<dbReference type="InterPro" id="IPR035647">
    <property type="entry name" value="EFG_III/V"/>
</dbReference>
<dbReference type="RefSeq" id="WP_259858506.1">
    <property type="nucleotide sequence ID" value="NZ_BAAAST010000048.1"/>
</dbReference>
<dbReference type="PRINTS" id="PR00315">
    <property type="entry name" value="ELONGATNFCT"/>
</dbReference>
<feature type="domain" description="Tr-type G" evidence="3">
    <location>
        <begin position="21"/>
        <end position="297"/>
    </location>
</feature>
<dbReference type="Gene3D" id="2.40.30.10">
    <property type="entry name" value="Translation factors"/>
    <property type="match status" value="1"/>
</dbReference>
<organism evidence="4 5">
    <name type="scientific">Dactylosporangium fulvum</name>
    <dbReference type="NCBI Taxonomy" id="53359"/>
    <lineage>
        <taxon>Bacteria</taxon>
        <taxon>Bacillati</taxon>
        <taxon>Actinomycetota</taxon>
        <taxon>Actinomycetes</taxon>
        <taxon>Micromonosporales</taxon>
        <taxon>Micromonosporaceae</taxon>
        <taxon>Dactylosporangium</taxon>
    </lineage>
</organism>
<dbReference type="Gene3D" id="3.30.230.10">
    <property type="match status" value="1"/>
</dbReference>
<dbReference type="SUPFAM" id="SSF50447">
    <property type="entry name" value="Translation proteins"/>
    <property type="match status" value="1"/>
</dbReference>
<dbReference type="PANTHER" id="PTHR43261:SF6">
    <property type="entry name" value="ELONGATION FACTOR G-LIKE PROTEIN"/>
    <property type="match status" value="1"/>
</dbReference>
<reference evidence="4" key="1">
    <citation type="submission" date="2021-04" db="EMBL/GenBank/DDBJ databases">
        <authorList>
            <person name="Hartkoorn R.C."/>
            <person name="Beaudoing E."/>
            <person name="Hot D."/>
        </authorList>
    </citation>
    <scope>NUCLEOTIDE SEQUENCE</scope>
    <source>
        <strain evidence="4">NRRL B-16292</strain>
    </source>
</reference>